<dbReference type="Proteomes" id="UP000823896">
    <property type="component" value="Unassembled WGS sequence"/>
</dbReference>
<name>A0A9D2SVA9_9FIRM</name>
<feature type="chain" id="PRO_5039667333" description="Lipoprotein" evidence="1">
    <location>
        <begin position="20"/>
        <end position="144"/>
    </location>
</feature>
<dbReference type="AlphaFoldDB" id="A0A9D2SVA9"/>
<organism evidence="2 3">
    <name type="scientific">Candidatus Merdibacter merdavium</name>
    <dbReference type="NCBI Taxonomy" id="2838692"/>
    <lineage>
        <taxon>Bacteria</taxon>
        <taxon>Bacillati</taxon>
        <taxon>Bacillota</taxon>
        <taxon>Erysipelotrichia</taxon>
        <taxon>Erysipelotrichales</taxon>
        <taxon>Erysipelotrichaceae</taxon>
        <taxon>Merdibacter</taxon>
    </lineage>
</organism>
<evidence type="ECO:0000313" key="3">
    <source>
        <dbReference type="Proteomes" id="UP000823896"/>
    </source>
</evidence>
<comment type="caution">
    <text evidence="2">The sequence shown here is derived from an EMBL/GenBank/DDBJ whole genome shotgun (WGS) entry which is preliminary data.</text>
</comment>
<protein>
    <recommendedName>
        <fullName evidence="4">Lipoprotein</fullName>
    </recommendedName>
</protein>
<reference evidence="2" key="2">
    <citation type="submission" date="2021-04" db="EMBL/GenBank/DDBJ databases">
        <authorList>
            <person name="Gilroy R."/>
        </authorList>
    </citation>
    <scope>NUCLEOTIDE SEQUENCE</scope>
    <source>
        <strain evidence="2">CHK187-11901</strain>
    </source>
</reference>
<evidence type="ECO:0008006" key="4">
    <source>
        <dbReference type="Google" id="ProtNLM"/>
    </source>
</evidence>
<dbReference type="PROSITE" id="PS51257">
    <property type="entry name" value="PROKAR_LIPOPROTEIN"/>
    <property type="match status" value="1"/>
</dbReference>
<keyword evidence="1" id="KW-0732">Signal</keyword>
<gene>
    <name evidence="2" type="ORF">H9702_00950</name>
</gene>
<evidence type="ECO:0000256" key="1">
    <source>
        <dbReference type="SAM" id="SignalP"/>
    </source>
</evidence>
<sequence>MKKVLLAACLMLLCGCGGIGSMTHGSLDMERALTQMAQTMREAKVGVMMNETANDNQTLESLYGLELSEEEYALICAIRADVTQEAAIFKCNAQNRSIIETRVNERADAARAQDLPVQTGEKGDYLYIAIGKDAVWMRNYLKGL</sequence>
<feature type="signal peptide" evidence="1">
    <location>
        <begin position="1"/>
        <end position="19"/>
    </location>
</feature>
<proteinExistence type="predicted"/>
<reference evidence="2" key="1">
    <citation type="journal article" date="2021" name="PeerJ">
        <title>Extensive microbial diversity within the chicken gut microbiome revealed by metagenomics and culture.</title>
        <authorList>
            <person name="Gilroy R."/>
            <person name="Ravi A."/>
            <person name="Getino M."/>
            <person name="Pursley I."/>
            <person name="Horton D.L."/>
            <person name="Alikhan N.F."/>
            <person name="Baker D."/>
            <person name="Gharbi K."/>
            <person name="Hall N."/>
            <person name="Watson M."/>
            <person name="Adriaenssens E.M."/>
            <person name="Foster-Nyarko E."/>
            <person name="Jarju S."/>
            <person name="Secka A."/>
            <person name="Antonio M."/>
            <person name="Oren A."/>
            <person name="Chaudhuri R.R."/>
            <person name="La Ragione R."/>
            <person name="Hildebrand F."/>
            <person name="Pallen M.J."/>
        </authorList>
    </citation>
    <scope>NUCLEOTIDE SEQUENCE</scope>
    <source>
        <strain evidence="2">CHK187-11901</strain>
    </source>
</reference>
<accession>A0A9D2SVA9</accession>
<evidence type="ECO:0000313" key="2">
    <source>
        <dbReference type="EMBL" id="HJC35684.1"/>
    </source>
</evidence>
<dbReference type="EMBL" id="DWWM01000005">
    <property type="protein sequence ID" value="HJC35684.1"/>
    <property type="molecule type" value="Genomic_DNA"/>
</dbReference>